<keyword evidence="2" id="KW-1185">Reference proteome</keyword>
<evidence type="ECO:0000313" key="2">
    <source>
        <dbReference type="Proteomes" id="UP000051952"/>
    </source>
</evidence>
<name>A0A0S4JYF6_BODSA</name>
<feature type="non-terminal residue" evidence="1">
    <location>
        <position position="99"/>
    </location>
</feature>
<dbReference type="EMBL" id="CYKH01002242">
    <property type="protein sequence ID" value="CUG94399.1"/>
    <property type="molecule type" value="Genomic_DNA"/>
</dbReference>
<gene>
    <name evidence="1" type="ORF">BSAL_47990</name>
</gene>
<proteinExistence type="predicted"/>
<evidence type="ECO:0000313" key="1">
    <source>
        <dbReference type="EMBL" id="CUG94399.1"/>
    </source>
</evidence>
<reference evidence="2" key="1">
    <citation type="submission" date="2015-09" db="EMBL/GenBank/DDBJ databases">
        <authorList>
            <consortium name="Pathogen Informatics"/>
        </authorList>
    </citation>
    <scope>NUCLEOTIDE SEQUENCE [LARGE SCALE GENOMIC DNA]</scope>
    <source>
        <strain evidence="2">Lake Konstanz</strain>
    </source>
</reference>
<protein>
    <submittedName>
        <fullName evidence="1">Uncharacterized protein</fullName>
    </submittedName>
</protein>
<sequence length="99" mass="10810">MSSLLAEVLQKHGMRAESQLLDSNRSAFPPFTIQLHGITDAPYFSGSTRVRVFLAHPAQGTSLLREDQCDSTTNTTDDGDAVSLSRYVEVFSALHPEGN</sequence>
<accession>A0A0S4JYF6</accession>
<dbReference type="Proteomes" id="UP000051952">
    <property type="component" value="Unassembled WGS sequence"/>
</dbReference>
<dbReference type="AlphaFoldDB" id="A0A0S4JYF6"/>
<organism evidence="1 2">
    <name type="scientific">Bodo saltans</name>
    <name type="common">Flagellated protozoan</name>
    <dbReference type="NCBI Taxonomy" id="75058"/>
    <lineage>
        <taxon>Eukaryota</taxon>
        <taxon>Discoba</taxon>
        <taxon>Euglenozoa</taxon>
        <taxon>Kinetoplastea</taxon>
        <taxon>Metakinetoplastina</taxon>
        <taxon>Eubodonida</taxon>
        <taxon>Bodonidae</taxon>
        <taxon>Bodo</taxon>
    </lineage>
</organism>
<dbReference type="VEuPathDB" id="TriTrypDB:BSAL_47990"/>